<dbReference type="InterPro" id="IPR001626">
    <property type="entry name" value="ABC_TroCD"/>
</dbReference>
<keyword evidence="6" id="KW-0813">Transport</keyword>
<keyword evidence="3 6" id="KW-0812">Transmembrane</keyword>
<dbReference type="PANTHER" id="PTHR30477">
    <property type="entry name" value="ABC-TRANSPORTER METAL-BINDING PROTEIN"/>
    <property type="match status" value="1"/>
</dbReference>
<dbReference type="GO" id="GO:0055085">
    <property type="term" value="P:transmembrane transport"/>
    <property type="evidence" value="ECO:0007669"/>
    <property type="project" value="InterPro"/>
</dbReference>
<protein>
    <submittedName>
        <fullName evidence="8">Metal ABC transporter permease</fullName>
    </submittedName>
</protein>
<feature type="transmembrane region" description="Helical" evidence="7">
    <location>
        <begin position="165"/>
        <end position="186"/>
    </location>
</feature>
<evidence type="ECO:0000256" key="4">
    <source>
        <dbReference type="ARBA" id="ARBA00022989"/>
    </source>
</evidence>
<feature type="transmembrane region" description="Helical" evidence="7">
    <location>
        <begin position="250"/>
        <end position="267"/>
    </location>
</feature>
<dbReference type="SUPFAM" id="SSF81345">
    <property type="entry name" value="ABC transporter involved in vitamin B12 uptake, BtuC"/>
    <property type="match status" value="1"/>
</dbReference>
<reference evidence="8" key="1">
    <citation type="submission" date="2023-05" db="EMBL/GenBank/DDBJ databases">
        <title>Streptantibioticus silvisoli sp. nov., acidotolerant actinomycetes 1 from pine litter.</title>
        <authorList>
            <person name="Swiecimska M."/>
            <person name="Golinska P."/>
            <person name="Sangal V."/>
            <person name="Wachnowicz B."/>
            <person name="Goodfellow M."/>
        </authorList>
    </citation>
    <scope>NUCLEOTIDE SEQUENCE</scope>
    <source>
        <strain evidence="8">SL13</strain>
    </source>
</reference>
<keyword evidence="5 7" id="KW-0472">Membrane</keyword>
<dbReference type="Gene3D" id="1.10.3470.10">
    <property type="entry name" value="ABC transporter involved in vitamin B12 uptake, BtuC"/>
    <property type="match status" value="1"/>
</dbReference>
<evidence type="ECO:0000256" key="3">
    <source>
        <dbReference type="ARBA" id="ARBA00022692"/>
    </source>
</evidence>
<comment type="caution">
    <text evidence="8">The sequence shown here is derived from an EMBL/GenBank/DDBJ whole genome shotgun (WGS) entry which is preliminary data.</text>
</comment>
<evidence type="ECO:0000256" key="5">
    <source>
        <dbReference type="ARBA" id="ARBA00023136"/>
    </source>
</evidence>
<comment type="similarity">
    <text evidence="2 6">Belongs to the ABC-3 integral membrane protein family.</text>
</comment>
<dbReference type="EMBL" id="JABXJJ020000002">
    <property type="protein sequence ID" value="MDI5968203.1"/>
    <property type="molecule type" value="Genomic_DNA"/>
</dbReference>
<proteinExistence type="inferred from homology"/>
<organism evidence="8">
    <name type="scientific">Streptantibioticus silvisoli</name>
    <dbReference type="NCBI Taxonomy" id="2705255"/>
    <lineage>
        <taxon>Bacteria</taxon>
        <taxon>Bacillati</taxon>
        <taxon>Actinomycetota</taxon>
        <taxon>Actinomycetes</taxon>
        <taxon>Kitasatosporales</taxon>
        <taxon>Streptomycetaceae</taxon>
        <taxon>Streptantibioticus</taxon>
    </lineage>
</organism>
<dbReference type="GO" id="GO:0043190">
    <property type="term" value="C:ATP-binding cassette (ABC) transporter complex"/>
    <property type="evidence" value="ECO:0007669"/>
    <property type="project" value="InterPro"/>
</dbReference>
<evidence type="ECO:0000256" key="7">
    <source>
        <dbReference type="SAM" id="Phobius"/>
    </source>
</evidence>
<dbReference type="Pfam" id="PF00950">
    <property type="entry name" value="ABC-3"/>
    <property type="match status" value="1"/>
</dbReference>
<sequence length="281" mass="28022">MIAALSHPFFLHAVLAGTAIAAAAGLTGYFLVLRAQIFTGDALSHTAFTGALAALAVGWDLRIGLFAATVGVALLLGFLGSRSKADDVAIGSAFAWILGLGVFFLTLYTTHRSTSDGNAGVSVLFGSIFGLSASAAWIAVAVAAGVCVALLVLARPLLFASLDEAVAAARGVPVRLLGLAFLVLVGACAAEATQAVGSLLLLGLLAAPAGAAQRLTDSPFRALALSALLAVGEMWTGLAVGYAVPGVPPSFAIMAAATLVFAATFLIRRPDAGTAAATATA</sequence>
<dbReference type="RefSeq" id="WP_271316119.1">
    <property type="nucleotide sequence ID" value="NZ_JABXJJ020000002.1"/>
</dbReference>
<evidence type="ECO:0000256" key="2">
    <source>
        <dbReference type="ARBA" id="ARBA00008034"/>
    </source>
</evidence>
<gene>
    <name evidence="8" type="ORF">POF50_002380</name>
</gene>
<keyword evidence="4 7" id="KW-1133">Transmembrane helix</keyword>
<dbReference type="PANTHER" id="PTHR30477:SF13">
    <property type="entry name" value="IRON TRANSPORT SYSTEM MEMBRANE PROTEIN HI_0360-RELATED"/>
    <property type="match status" value="1"/>
</dbReference>
<feature type="transmembrane region" description="Helical" evidence="7">
    <location>
        <begin position="128"/>
        <end position="153"/>
    </location>
</feature>
<evidence type="ECO:0000313" key="8">
    <source>
        <dbReference type="EMBL" id="MDI5968203.1"/>
    </source>
</evidence>
<comment type="subcellular location">
    <subcellularLocation>
        <location evidence="6">Cell membrane</location>
        <topology evidence="6">Multi-pass membrane protein</topology>
    </subcellularLocation>
    <subcellularLocation>
        <location evidence="1">Membrane</location>
        <topology evidence="1">Multi-pass membrane protein</topology>
    </subcellularLocation>
</comment>
<feature type="transmembrane region" description="Helical" evidence="7">
    <location>
        <begin position="88"/>
        <end position="108"/>
    </location>
</feature>
<evidence type="ECO:0000256" key="6">
    <source>
        <dbReference type="RuleBase" id="RU003943"/>
    </source>
</evidence>
<evidence type="ECO:0000256" key="1">
    <source>
        <dbReference type="ARBA" id="ARBA00004141"/>
    </source>
</evidence>
<name>A0AA90K6V5_9ACTN</name>
<dbReference type="GO" id="GO:0010043">
    <property type="term" value="P:response to zinc ion"/>
    <property type="evidence" value="ECO:0007669"/>
    <property type="project" value="TreeGrafter"/>
</dbReference>
<feature type="transmembrane region" description="Helical" evidence="7">
    <location>
        <begin position="9"/>
        <end position="32"/>
    </location>
</feature>
<dbReference type="AlphaFoldDB" id="A0AA90K6V5"/>
<dbReference type="InterPro" id="IPR037294">
    <property type="entry name" value="ABC_BtuC-like"/>
</dbReference>
<feature type="transmembrane region" description="Helical" evidence="7">
    <location>
        <begin position="52"/>
        <end position="76"/>
    </location>
</feature>
<accession>A0AA90K6V5</accession>